<dbReference type="AlphaFoldDB" id="A0A2M8P2Z2"/>
<feature type="signal peptide" evidence="1">
    <location>
        <begin position="1"/>
        <end position="19"/>
    </location>
</feature>
<dbReference type="SUPFAM" id="SSF101898">
    <property type="entry name" value="NHL repeat"/>
    <property type="match status" value="1"/>
</dbReference>
<comment type="caution">
    <text evidence="2">The sequence shown here is derived from an EMBL/GenBank/DDBJ whole genome shotgun (WGS) entry which is preliminary data.</text>
</comment>
<dbReference type="EMBL" id="PGTK01000002">
    <property type="protein sequence ID" value="PJF31911.1"/>
    <property type="molecule type" value="Genomic_DNA"/>
</dbReference>
<dbReference type="Proteomes" id="UP000228921">
    <property type="component" value="Unassembled WGS sequence"/>
</dbReference>
<organism evidence="2 3">
    <name type="scientific">Candidatus Thermofonsia Clade 1 bacterium</name>
    <dbReference type="NCBI Taxonomy" id="2364210"/>
    <lineage>
        <taxon>Bacteria</taxon>
        <taxon>Bacillati</taxon>
        <taxon>Chloroflexota</taxon>
        <taxon>Candidatus Thermofontia</taxon>
        <taxon>Candidatus Thermofonsia Clade 1</taxon>
    </lineage>
</organism>
<feature type="chain" id="PRO_5014740810" description="SMP-30/Gluconolactonase/LRE-like region domain-containing protein" evidence="1">
    <location>
        <begin position="20"/>
        <end position="329"/>
    </location>
</feature>
<sequence length="329" mass="36081">MCLLLLSSLITLLNGVTYAQDAEELTRTPDPRATYWTPPPAPFFISVERVVRLETLTFGAFGIGSIATDSEGNLYLGDGLRTVLVLAPDLSEVRRLSVQQPFALAFNARGELIVGQRVQATLRRYTAQGELIGQLWEQSESLLEAFTIAPNGDFYILWTRTNPPAITYLTRLSAEGQLIFSREFGRPRLPTDAVHGIVSAPNDELGVFVTGYDFSDSFTAVYVALNAEGDPLLRRLPLPTQDLLGAPTVPLRLPNGDLVAHSTNYLHWWSAEGQLRAALSSDAMRAGFPKAELARRSALAAQPDGQTLYIAEVLNDNSLGLGIVRLQRR</sequence>
<evidence type="ECO:0000313" key="2">
    <source>
        <dbReference type="EMBL" id="PJF31911.1"/>
    </source>
</evidence>
<gene>
    <name evidence="2" type="ORF">CUN51_02930</name>
</gene>
<evidence type="ECO:0000256" key="1">
    <source>
        <dbReference type="SAM" id="SignalP"/>
    </source>
</evidence>
<keyword evidence="1" id="KW-0732">Signal</keyword>
<name>A0A2M8P2Z2_9CHLR</name>
<dbReference type="Gene3D" id="2.120.10.30">
    <property type="entry name" value="TolB, C-terminal domain"/>
    <property type="match status" value="1"/>
</dbReference>
<evidence type="ECO:0000313" key="3">
    <source>
        <dbReference type="Proteomes" id="UP000228921"/>
    </source>
</evidence>
<reference evidence="2 3" key="1">
    <citation type="submission" date="2017-11" db="EMBL/GenBank/DDBJ databases">
        <title>Evolution of Phototrophy in the Chloroflexi Phylum Driven by Horizontal Gene Transfer.</title>
        <authorList>
            <person name="Ward L.M."/>
            <person name="Hemp J."/>
            <person name="Shih P.M."/>
            <person name="Mcglynn S.E."/>
            <person name="Fischer W."/>
        </authorList>
    </citation>
    <scope>NUCLEOTIDE SEQUENCE [LARGE SCALE GENOMIC DNA]</scope>
    <source>
        <strain evidence="2">CP2_2F</strain>
    </source>
</reference>
<evidence type="ECO:0008006" key="4">
    <source>
        <dbReference type="Google" id="ProtNLM"/>
    </source>
</evidence>
<proteinExistence type="predicted"/>
<dbReference type="InterPro" id="IPR011042">
    <property type="entry name" value="6-blade_b-propeller_TolB-like"/>
</dbReference>
<accession>A0A2M8P2Z2</accession>
<protein>
    <recommendedName>
        <fullName evidence="4">SMP-30/Gluconolactonase/LRE-like region domain-containing protein</fullName>
    </recommendedName>
</protein>